<accession>A4JU41</accession>
<evidence type="ECO:0000313" key="2">
    <source>
        <dbReference type="Proteomes" id="UP000002287"/>
    </source>
</evidence>
<dbReference type="EMBL" id="CP000617">
    <property type="protein sequence ID" value="ABO59794.1"/>
    <property type="molecule type" value="Genomic_DNA"/>
</dbReference>
<proteinExistence type="predicted"/>
<dbReference type="KEGG" id="bvi:Bcep1808_6907"/>
<organism evidence="1 2">
    <name type="scientific">Burkholderia vietnamiensis (strain G4 / LMG 22486)</name>
    <name type="common">Burkholderia cepacia (strain R1808)</name>
    <dbReference type="NCBI Taxonomy" id="269482"/>
    <lineage>
        <taxon>Bacteria</taxon>
        <taxon>Pseudomonadati</taxon>
        <taxon>Pseudomonadota</taxon>
        <taxon>Betaproteobacteria</taxon>
        <taxon>Burkholderiales</taxon>
        <taxon>Burkholderiaceae</taxon>
        <taxon>Burkholderia</taxon>
        <taxon>Burkholderia cepacia complex</taxon>
    </lineage>
</organism>
<dbReference type="HOGENOM" id="CLU_2286243_0_0_4"/>
<evidence type="ECO:0000313" key="1">
    <source>
        <dbReference type="EMBL" id="ABO59794.1"/>
    </source>
</evidence>
<gene>
    <name evidence="1" type="ordered locus">Bcep1808_6907</name>
</gene>
<keyword evidence="1" id="KW-0614">Plasmid</keyword>
<sequence>MASSAGSAIFRRAIAALRNIPSRLTFIPFRVAGRLDAATICSPSRVKSNDFSLISKHLFLFCDRYLIAQKSCPDSGRRLAHFTALLCVRPSSSTHSIIERS</sequence>
<dbReference type="Proteomes" id="UP000002287">
    <property type="component" value="Plasmid pBVIE01"/>
</dbReference>
<reference evidence="1 2" key="1">
    <citation type="submission" date="2007-03" db="EMBL/GenBank/DDBJ databases">
        <title>Complete sequence of plasmid pBVIE01 of Burkholderia vietnamiensis G4.</title>
        <authorList>
            <consortium name="US DOE Joint Genome Institute"/>
            <person name="Copeland A."/>
            <person name="Lucas S."/>
            <person name="Lapidus A."/>
            <person name="Barry K."/>
            <person name="Detter J.C."/>
            <person name="Glavina del Rio T."/>
            <person name="Hammon N."/>
            <person name="Israni S."/>
            <person name="Dalin E."/>
            <person name="Tice H."/>
            <person name="Pitluck S."/>
            <person name="Chain P."/>
            <person name="Malfatti S."/>
            <person name="Shin M."/>
            <person name="Vergez L."/>
            <person name="Schmutz J."/>
            <person name="Larimer F."/>
            <person name="Land M."/>
            <person name="Hauser L."/>
            <person name="Kyrpides N."/>
            <person name="Tiedje J."/>
            <person name="Richardson P."/>
        </authorList>
    </citation>
    <scope>NUCLEOTIDE SEQUENCE [LARGE SCALE GENOMIC DNA]</scope>
    <source>
        <strain evidence="2">G4 / LMG 22486</strain>
        <plasmid evidence="1 2">pBVIE01</plasmid>
    </source>
</reference>
<dbReference type="AlphaFoldDB" id="A4JU41"/>
<name>A4JU41_BURVG</name>
<protein>
    <submittedName>
        <fullName evidence="1">Uncharacterized protein</fullName>
    </submittedName>
</protein>
<geneLocation type="plasmid" evidence="1 2">
    <name>pBVIE01</name>
</geneLocation>